<feature type="region of interest" description="Disordered" evidence="1">
    <location>
        <begin position="1"/>
        <end position="41"/>
    </location>
</feature>
<evidence type="ECO:0000313" key="3">
    <source>
        <dbReference type="Proteomes" id="UP000296049"/>
    </source>
</evidence>
<sequence>MTSGTNEVRTAIGLSARQSPAQFGEGGQSTRATYGSSGHRRVADPAATSRFSTLCFETSSSVQSCSLCRQRKVFSRKLVGLLLPALSQQTPAPAIVRVGQRADGPRQAKAHVKQDMWHSISQVKSCPHSEDAQPKQQLQGWEPSYLLGYAALPWASWDLNVLLESCKMRMSAVLLTRSRVFLHPGSQAAASPGPAALTLSAVYSFSASGRTSTLSLKCHIKRLALIPAAYFFEALLVDTLLPAVYMLQHGQDPVPQCPYFEGFKLRKQKQIASVKSNLCKQKVWNAVKP</sequence>
<dbReference type="Proteomes" id="UP000296049">
    <property type="component" value="Unassembled WGS sequence"/>
</dbReference>
<proteinExistence type="predicted"/>
<organism evidence="2 3">
    <name type="scientific">Anas platyrhynchos</name>
    <name type="common">Mallard</name>
    <name type="synonym">Anas boschas</name>
    <dbReference type="NCBI Taxonomy" id="8839"/>
    <lineage>
        <taxon>Eukaryota</taxon>
        <taxon>Metazoa</taxon>
        <taxon>Chordata</taxon>
        <taxon>Craniata</taxon>
        <taxon>Vertebrata</taxon>
        <taxon>Euteleostomi</taxon>
        <taxon>Archelosauria</taxon>
        <taxon>Archosauria</taxon>
        <taxon>Dinosauria</taxon>
        <taxon>Saurischia</taxon>
        <taxon>Theropoda</taxon>
        <taxon>Coelurosauria</taxon>
        <taxon>Aves</taxon>
        <taxon>Neognathae</taxon>
        <taxon>Galloanserae</taxon>
        <taxon>Anseriformes</taxon>
        <taxon>Anatidae</taxon>
        <taxon>Anatinae</taxon>
        <taxon>Anas</taxon>
    </lineage>
</organism>
<dbReference type="EMBL" id="KB742808">
    <property type="protein sequence ID" value="EOB04177.1"/>
    <property type="molecule type" value="Genomic_DNA"/>
</dbReference>
<gene>
    <name evidence="2" type="ORF">Anapl_00194</name>
</gene>
<protein>
    <submittedName>
        <fullName evidence="2">Uncharacterized protein</fullName>
    </submittedName>
</protein>
<reference evidence="3" key="1">
    <citation type="journal article" date="2013" name="Nat. Genet.">
        <title>The duck genome and transcriptome provide insight into an avian influenza virus reservoir species.</title>
        <authorList>
            <person name="Huang Y."/>
            <person name="Li Y."/>
            <person name="Burt D.W."/>
            <person name="Chen H."/>
            <person name="Zhang Y."/>
            <person name="Qian W."/>
            <person name="Kim H."/>
            <person name="Gan S."/>
            <person name="Zhao Y."/>
            <person name="Li J."/>
            <person name="Yi K."/>
            <person name="Feng H."/>
            <person name="Zhu P."/>
            <person name="Li B."/>
            <person name="Liu Q."/>
            <person name="Fairley S."/>
            <person name="Magor K.E."/>
            <person name="Du Z."/>
            <person name="Hu X."/>
            <person name="Goodman L."/>
            <person name="Tafer H."/>
            <person name="Vignal A."/>
            <person name="Lee T."/>
            <person name="Kim K.W."/>
            <person name="Sheng Z."/>
            <person name="An Y."/>
            <person name="Searle S."/>
            <person name="Herrero J."/>
            <person name="Groenen M.A."/>
            <person name="Crooijmans R.P."/>
            <person name="Faraut T."/>
            <person name="Cai Q."/>
            <person name="Webster R.G."/>
            <person name="Aldridge J.R."/>
            <person name="Warren W.C."/>
            <person name="Bartschat S."/>
            <person name="Kehr S."/>
            <person name="Marz M."/>
            <person name="Stadler P.F."/>
            <person name="Smith J."/>
            <person name="Kraus R.H."/>
            <person name="Zhao Y."/>
            <person name="Ren L."/>
            <person name="Fei J."/>
            <person name="Morisson M."/>
            <person name="Kaiser P."/>
            <person name="Griffin D.K."/>
            <person name="Rao M."/>
            <person name="Pitel F."/>
            <person name="Wang J."/>
            <person name="Li N."/>
        </authorList>
    </citation>
    <scope>NUCLEOTIDE SEQUENCE [LARGE SCALE GENOMIC DNA]</scope>
</reference>
<evidence type="ECO:0000256" key="1">
    <source>
        <dbReference type="SAM" id="MobiDB-lite"/>
    </source>
</evidence>
<dbReference type="AlphaFoldDB" id="R0K3C6"/>
<name>R0K3C6_ANAPL</name>
<keyword evidence="3" id="KW-1185">Reference proteome</keyword>
<accession>R0K3C6</accession>
<evidence type="ECO:0000313" key="2">
    <source>
        <dbReference type="EMBL" id="EOB04177.1"/>
    </source>
</evidence>